<dbReference type="OrthoDB" id="1910173at2"/>
<proteinExistence type="predicted"/>
<organism evidence="1 2">
    <name type="scientific">Clostridium ljungdahlii</name>
    <dbReference type="NCBI Taxonomy" id="1538"/>
    <lineage>
        <taxon>Bacteria</taxon>
        <taxon>Bacillati</taxon>
        <taxon>Bacillota</taxon>
        <taxon>Clostridia</taxon>
        <taxon>Eubacteriales</taxon>
        <taxon>Clostridiaceae</taxon>
        <taxon>Clostridium</taxon>
    </lineage>
</organism>
<dbReference type="EMBL" id="LITT01000003">
    <property type="protein sequence ID" value="OAA91885.1"/>
    <property type="molecule type" value="Genomic_DNA"/>
</dbReference>
<dbReference type="AlphaFoldDB" id="A0A162J8N8"/>
<reference evidence="1 2" key="1">
    <citation type="journal article" date="2015" name="Biotechnol. Bioeng.">
        <title>Genome sequence and phenotypic characterization of Caulobacter segnis.</title>
        <authorList>
            <person name="Patel S."/>
            <person name="Fletcher B."/>
            <person name="Scott D.C."/>
            <person name="Ely B."/>
        </authorList>
    </citation>
    <scope>NUCLEOTIDE SEQUENCE [LARGE SCALE GENOMIC DNA]</scope>
    <source>
        <strain evidence="1 2">ERI-2</strain>
    </source>
</reference>
<evidence type="ECO:0000313" key="1">
    <source>
        <dbReference type="EMBL" id="OAA91885.1"/>
    </source>
</evidence>
<dbReference type="Proteomes" id="UP000077407">
    <property type="component" value="Unassembled WGS sequence"/>
</dbReference>
<accession>A0A162J8N8</accession>
<comment type="caution">
    <text evidence="1">The sequence shown here is derived from an EMBL/GenBank/DDBJ whole genome shotgun (WGS) entry which is preliminary data.</text>
</comment>
<name>A0A162J8N8_9CLOT</name>
<evidence type="ECO:0000313" key="2">
    <source>
        <dbReference type="Proteomes" id="UP000077407"/>
    </source>
</evidence>
<sequence length="535" mass="62009">MKTAIYHYSLGKQKEVQASDFIRGSSFPPGKFTCPECGENVFLTSRKYSILFSHYEKKETSPECDRRVDGKSSLTIYERIGLPLYLRINNGNFYLSMGFRPISFDILQTASREGAYIEISENVRNSLNKYKYFINQERFYSDATTFIPIDFIPRHEHQYSISFSKGDSGYSLKKIWSDYADGFSNAGALFTSNECGGKKIRHGDSISSNKDYYWVRKDTEIPKYISGIEMKLCGNLVLKDEKYYVFKGSFIASLSNQRQFRQLAGYLKKYMKVFLLEKQPEIIPLWPPCVRVCDGYDVSDVGKDIFCNVVSGNETPKVFIYQSSKIYPREPLIKKTSAENRIISFRISSESILVNVDRKMISTGTYFKYTKTELEELESEIVEIENNEYCDVNSLHQIRTDKELKFQTLTDVEVIRVDRRGNISKSKSTDGTLEIKELMYQDRIYILSHNRLIYSANIEREKISSYDDIKLYDLLKAHNKDVRVVMPVGVRKIIIKMLISYSASKKYLYDYLEKNTIPVTLANLLGGNKNARWRL</sequence>
<dbReference type="RefSeq" id="WP_063553927.1">
    <property type="nucleotide sequence ID" value="NZ_LITT01000003.1"/>
</dbReference>
<dbReference type="PATRIC" id="fig|1538.10.peg.774"/>
<gene>
    <name evidence="1" type="ORF">WY13_00287</name>
</gene>
<protein>
    <submittedName>
        <fullName evidence="1">Uncharacterized protein</fullName>
    </submittedName>
</protein>